<dbReference type="PANTHER" id="PTHR34986:SF5">
    <property type="entry name" value="N-ACETYLNEURAMINATE ANOMERASE NANQ"/>
    <property type="match status" value="1"/>
</dbReference>
<dbReference type="Proteomes" id="UP000199588">
    <property type="component" value="Unassembled WGS sequence"/>
</dbReference>
<dbReference type="InterPro" id="IPR049827">
    <property type="entry name" value="NanQ"/>
</dbReference>
<evidence type="ECO:0000313" key="1">
    <source>
        <dbReference type="EMBL" id="SCY10096.1"/>
    </source>
</evidence>
<reference evidence="1 2" key="1">
    <citation type="submission" date="2016-10" db="EMBL/GenBank/DDBJ databases">
        <authorList>
            <person name="Varghese N."/>
            <person name="Submissions S."/>
        </authorList>
    </citation>
    <scope>NUCLEOTIDE SEQUENCE [LARGE SCALE GENOMIC DNA]</scope>
    <source>
        <strain evidence="1 2">DSM 22022</strain>
    </source>
</reference>
<dbReference type="NCBIfam" id="NF040884">
    <property type="entry name" value="acetylneur_anom"/>
    <property type="match status" value="1"/>
</dbReference>
<protein>
    <submittedName>
        <fullName evidence="1">YhcH/YjgK/YiaL family protein</fullName>
    </submittedName>
</protein>
<dbReference type="Pfam" id="PF04074">
    <property type="entry name" value="DUF386"/>
    <property type="match status" value="1"/>
</dbReference>
<dbReference type="InterPro" id="IPR004375">
    <property type="entry name" value="NanQ/TabA/YiaL"/>
</dbReference>
<dbReference type="RefSeq" id="WP_011201357.1">
    <property type="nucleotide sequence ID" value="NZ_CP015031.1"/>
</dbReference>
<dbReference type="EMBL" id="FMUQ01000011">
    <property type="protein sequence ID" value="SCY10096.1"/>
    <property type="molecule type" value="Genomic_DNA"/>
</dbReference>
<name>A0A1G5D631_9PAST</name>
<dbReference type="Gene3D" id="2.60.120.370">
    <property type="entry name" value="YhcH/YjgK/YiaL"/>
    <property type="match status" value="1"/>
</dbReference>
<gene>
    <name evidence="1" type="ORF">SAMN02910354_01474</name>
</gene>
<accession>A0A1G5D631</accession>
<comment type="caution">
    <text evidence="1">The sequence shown here is derived from an EMBL/GenBank/DDBJ whole genome shotgun (WGS) entry which is preliminary data.</text>
</comment>
<dbReference type="PANTHER" id="PTHR34986">
    <property type="entry name" value="EVOLVED BETA-GALACTOSIDASE SUBUNIT BETA"/>
    <property type="match status" value="1"/>
</dbReference>
<keyword evidence="2" id="KW-1185">Reference proteome</keyword>
<sequence>MYIGDLNRNDYQRDLPKVLADVCDYLKTLDLSALENGRHEINENIFMNVMTPTSDAAENKKSELHHRYIDIQLVISGLDGMEYSVTEPALEKYEEYHQEEDYQLTAAEIADKNWIVVRPNQFVVFYPYEQHKPCCNVNGQAELKKLVVKVPVALL</sequence>
<organism evidence="1 2">
    <name type="scientific">Basfia succiniciproducens</name>
    <dbReference type="NCBI Taxonomy" id="653940"/>
    <lineage>
        <taxon>Bacteria</taxon>
        <taxon>Pseudomonadati</taxon>
        <taxon>Pseudomonadota</taxon>
        <taxon>Gammaproteobacteria</taxon>
        <taxon>Pasteurellales</taxon>
        <taxon>Pasteurellaceae</taxon>
        <taxon>Basfia</taxon>
    </lineage>
</organism>
<dbReference type="SUPFAM" id="SSF51197">
    <property type="entry name" value="Clavaminate synthase-like"/>
    <property type="match status" value="1"/>
</dbReference>
<evidence type="ECO:0000313" key="2">
    <source>
        <dbReference type="Proteomes" id="UP000199588"/>
    </source>
</evidence>
<proteinExistence type="predicted"/>
<dbReference type="InterPro" id="IPR037012">
    <property type="entry name" value="NanQ/TabA/YiaL_sf"/>
</dbReference>
<dbReference type="NCBIfam" id="TIGR00022">
    <property type="entry name" value="YhcH/YjgK/YiaL family protein"/>
    <property type="match status" value="1"/>
</dbReference>